<reference evidence="2" key="1">
    <citation type="submission" date="2014-03" db="EMBL/GenBank/DDBJ databases">
        <authorList>
            <person name="Aksoy S."/>
            <person name="Warren W."/>
            <person name="Wilson R.K."/>
        </authorList>
    </citation>
    <scope>NUCLEOTIDE SEQUENCE [LARGE SCALE GENOMIC DNA]</scope>
    <source>
        <strain evidence="2">IAEA</strain>
    </source>
</reference>
<sequence>MIDLKKFVSWTEEDLQNEKGTAKENRNTVTENRGTGTYLAKMRISQNIKFMGMGLKDALPMGGYLPRKDTVFKDVYGNRMVKTRVITFKANFQKPVIPAYQWIIYGSNACVYI</sequence>
<protein>
    <submittedName>
        <fullName evidence="1">Uncharacterized protein</fullName>
    </submittedName>
</protein>
<keyword evidence="2" id="KW-1185">Reference proteome</keyword>
<dbReference type="Proteomes" id="UP000092445">
    <property type="component" value="Unassembled WGS sequence"/>
</dbReference>
<dbReference type="VEuPathDB" id="VectorBase:GPAI023667"/>
<dbReference type="EnsemblMetazoa" id="GPAI023667-RA">
    <property type="protein sequence ID" value="GPAI023667-PA"/>
    <property type="gene ID" value="GPAI023667"/>
</dbReference>
<proteinExistence type="predicted"/>
<organism evidence="1 2">
    <name type="scientific">Glossina pallidipes</name>
    <name type="common">Tsetse fly</name>
    <dbReference type="NCBI Taxonomy" id="7398"/>
    <lineage>
        <taxon>Eukaryota</taxon>
        <taxon>Metazoa</taxon>
        <taxon>Ecdysozoa</taxon>
        <taxon>Arthropoda</taxon>
        <taxon>Hexapoda</taxon>
        <taxon>Insecta</taxon>
        <taxon>Pterygota</taxon>
        <taxon>Neoptera</taxon>
        <taxon>Endopterygota</taxon>
        <taxon>Diptera</taxon>
        <taxon>Brachycera</taxon>
        <taxon>Muscomorpha</taxon>
        <taxon>Hippoboscoidea</taxon>
        <taxon>Glossinidae</taxon>
        <taxon>Glossina</taxon>
    </lineage>
</organism>
<evidence type="ECO:0000313" key="2">
    <source>
        <dbReference type="Proteomes" id="UP000092445"/>
    </source>
</evidence>
<evidence type="ECO:0000313" key="1">
    <source>
        <dbReference type="EnsemblMetazoa" id="GPAI023667-PA"/>
    </source>
</evidence>
<dbReference type="AlphaFoldDB" id="A0A1A9ZSJ7"/>
<reference evidence="1" key="2">
    <citation type="submission" date="2020-05" db="UniProtKB">
        <authorList>
            <consortium name="EnsemblMetazoa"/>
        </authorList>
    </citation>
    <scope>IDENTIFICATION</scope>
    <source>
        <strain evidence="1">IAEA</strain>
    </source>
</reference>
<name>A0A1A9ZSJ7_GLOPL</name>
<accession>A0A1A9ZSJ7</accession>